<organism evidence="2 3">
    <name type="scientific">Treponema porcinum</name>
    <dbReference type="NCBI Taxonomy" id="261392"/>
    <lineage>
        <taxon>Bacteria</taxon>
        <taxon>Pseudomonadati</taxon>
        <taxon>Spirochaetota</taxon>
        <taxon>Spirochaetia</taxon>
        <taxon>Spirochaetales</taxon>
        <taxon>Treponemataceae</taxon>
        <taxon>Treponema</taxon>
    </lineage>
</organism>
<dbReference type="SUPFAM" id="SSF56281">
    <property type="entry name" value="Metallo-hydrolase/oxidoreductase"/>
    <property type="match status" value="1"/>
</dbReference>
<dbReference type="PANTHER" id="PTHR42663">
    <property type="entry name" value="HYDROLASE C777.06C-RELATED-RELATED"/>
    <property type="match status" value="1"/>
</dbReference>
<keyword evidence="3" id="KW-1185">Reference proteome</keyword>
<dbReference type="GeneID" id="78316054"/>
<sequence length="307" mass="33850">MKVVLLGTGTSHGIPCIACDCDVCNSPDPHDKRLRCSAYVTSKNNDGTYSHILIDIGPEFRIQAITYKIKAVDAVLLTHSHADHLHGLDDIRIFSHTISSSHLTNPDRGKETEGPGIAIYSNAQSIRDVQERFSYVFRPTQIGGGKPKLRLEEDTVFDAGTPPEFGDLKIMPVPMKHGEIDTTGWLISVCGADGVIHSFAYLTDCSSIPESSIQKIIDNGGIIEHCVIDGLREVPHATHFSYLQAMQAAEKICPVHTWFTHICHLKKHADISAYIHEHLNSFENLSRIVRNGGSVEPAYDGLSFEIN</sequence>
<dbReference type="OrthoDB" id="9800940at2"/>
<dbReference type="RefSeq" id="WP_159446148.1">
    <property type="nucleotide sequence ID" value="NZ_FUWG01000004.1"/>
</dbReference>
<feature type="domain" description="Metallo-beta-lactamase" evidence="1">
    <location>
        <begin position="52"/>
        <end position="262"/>
    </location>
</feature>
<dbReference type="CDD" id="cd16279">
    <property type="entry name" value="metallo-hydrolase-like_MBL-fold"/>
    <property type="match status" value="1"/>
</dbReference>
<protein>
    <submittedName>
        <fullName evidence="2">Phosphoribosyl 1,2-cyclic phosphate phosphodiesterase</fullName>
    </submittedName>
</protein>
<dbReference type="PANTHER" id="PTHR42663:SF6">
    <property type="entry name" value="HYDROLASE C777.06C-RELATED"/>
    <property type="match status" value="1"/>
</dbReference>
<dbReference type="Gene3D" id="3.60.15.10">
    <property type="entry name" value="Ribonuclease Z/Hydroxyacylglutathione hydrolase-like"/>
    <property type="match status" value="1"/>
</dbReference>
<dbReference type="Proteomes" id="UP000190423">
    <property type="component" value="Unassembled WGS sequence"/>
</dbReference>
<dbReference type="EMBL" id="FUWG01000004">
    <property type="protein sequence ID" value="SJZ32623.1"/>
    <property type="molecule type" value="Genomic_DNA"/>
</dbReference>
<accession>A0A1T4JR70</accession>
<proteinExistence type="predicted"/>
<evidence type="ECO:0000313" key="2">
    <source>
        <dbReference type="EMBL" id="SJZ32623.1"/>
    </source>
</evidence>
<gene>
    <name evidence="2" type="ORF">SAMN02745149_00741</name>
</gene>
<dbReference type="InterPro" id="IPR036866">
    <property type="entry name" value="RibonucZ/Hydroxyglut_hydro"/>
</dbReference>
<dbReference type="STRING" id="261392.SAMN02745149_00741"/>
<dbReference type="InterPro" id="IPR001279">
    <property type="entry name" value="Metallo-B-lactamas"/>
</dbReference>
<dbReference type="Pfam" id="PF12706">
    <property type="entry name" value="Lactamase_B_2"/>
    <property type="match status" value="1"/>
</dbReference>
<evidence type="ECO:0000259" key="1">
    <source>
        <dbReference type="Pfam" id="PF12706"/>
    </source>
</evidence>
<evidence type="ECO:0000313" key="3">
    <source>
        <dbReference type="Proteomes" id="UP000190423"/>
    </source>
</evidence>
<dbReference type="AlphaFoldDB" id="A0A1T4JR70"/>
<reference evidence="2 3" key="1">
    <citation type="submission" date="2017-02" db="EMBL/GenBank/DDBJ databases">
        <authorList>
            <person name="Peterson S.W."/>
        </authorList>
    </citation>
    <scope>NUCLEOTIDE SEQUENCE [LARGE SCALE GENOMIC DNA]</scope>
    <source>
        <strain evidence="2 3">ATCC BAA-908</strain>
    </source>
</reference>
<name>A0A1T4JR70_TREPO</name>